<dbReference type="EMBL" id="CAJNOE010000130">
    <property type="protein sequence ID" value="CAF0955231.1"/>
    <property type="molecule type" value="Genomic_DNA"/>
</dbReference>
<comment type="caution">
    <text evidence="10">The sequence shown here is derived from an EMBL/GenBank/DDBJ whole genome shotgun (WGS) entry which is preliminary data.</text>
</comment>
<evidence type="ECO:0000256" key="7">
    <source>
        <dbReference type="ARBA" id="ARBA00023136"/>
    </source>
</evidence>
<dbReference type="Pfam" id="PF01699">
    <property type="entry name" value="Na_Ca_ex"/>
    <property type="match status" value="2"/>
</dbReference>
<evidence type="ECO:0000256" key="6">
    <source>
        <dbReference type="ARBA" id="ARBA00022989"/>
    </source>
</evidence>
<reference evidence="10" key="1">
    <citation type="submission" date="2021-02" db="EMBL/GenBank/DDBJ databases">
        <authorList>
            <person name="Nowell W R."/>
        </authorList>
    </citation>
    <scope>NUCLEOTIDE SEQUENCE</scope>
</reference>
<keyword evidence="4" id="KW-0106">Calcium</keyword>
<keyword evidence="5 8" id="KW-0812">Transmembrane</keyword>
<protein>
    <recommendedName>
        <fullName evidence="9">Sodium/calcium exchanger membrane region domain-containing protein</fullName>
    </recommendedName>
</protein>
<dbReference type="GO" id="GO:0005432">
    <property type="term" value="F:calcium:sodium antiporter activity"/>
    <property type="evidence" value="ECO:0007669"/>
    <property type="project" value="TreeGrafter"/>
</dbReference>
<dbReference type="GO" id="GO:0006874">
    <property type="term" value="P:intracellular calcium ion homeostasis"/>
    <property type="evidence" value="ECO:0007669"/>
    <property type="project" value="TreeGrafter"/>
</dbReference>
<feature type="transmembrane region" description="Helical" evidence="8">
    <location>
        <begin position="478"/>
        <end position="497"/>
    </location>
</feature>
<keyword evidence="7 8" id="KW-0472">Membrane</keyword>
<dbReference type="InterPro" id="IPR004837">
    <property type="entry name" value="NaCa_Exmemb"/>
</dbReference>
<gene>
    <name evidence="10" type="ORF">IZO911_LOCUS15235</name>
</gene>
<feature type="transmembrane region" description="Helical" evidence="8">
    <location>
        <begin position="342"/>
        <end position="362"/>
    </location>
</feature>
<keyword evidence="4" id="KW-0406">Ion transport</keyword>
<feature type="domain" description="Sodium/calcium exchanger membrane region" evidence="9">
    <location>
        <begin position="57"/>
        <end position="200"/>
    </location>
</feature>
<dbReference type="PANTHER" id="PTHR12266">
    <property type="entry name" value="NA+/CA2+ K+ INDEPENDENT EXCHANGER"/>
    <property type="match status" value="1"/>
</dbReference>
<feature type="transmembrane region" description="Helical" evidence="8">
    <location>
        <begin position="314"/>
        <end position="336"/>
    </location>
</feature>
<feature type="domain" description="Sodium/calcium exchanger membrane region" evidence="9">
    <location>
        <begin position="376"/>
        <end position="525"/>
    </location>
</feature>
<feature type="transmembrane region" description="Helical" evidence="8">
    <location>
        <begin position="509"/>
        <end position="527"/>
    </location>
</feature>
<feature type="transmembrane region" description="Helical" evidence="8">
    <location>
        <begin position="126"/>
        <end position="150"/>
    </location>
</feature>
<feature type="transmembrane region" description="Helical" evidence="8">
    <location>
        <begin position="440"/>
        <end position="466"/>
    </location>
</feature>
<dbReference type="PANTHER" id="PTHR12266:SF0">
    <property type="entry name" value="MITOCHONDRIAL SODIUM_CALCIUM EXCHANGER PROTEIN"/>
    <property type="match status" value="1"/>
</dbReference>
<keyword evidence="3" id="KW-0050">Antiport</keyword>
<evidence type="ECO:0000259" key="9">
    <source>
        <dbReference type="Pfam" id="PF01699"/>
    </source>
</evidence>
<keyword evidence="6 8" id="KW-1133">Transmembrane helix</keyword>
<dbReference type="Proteomes" id="UP000663860">
    <property type="component" value="Unassembled WGS sequence"/>
</dbReference>
<evidence type="ECO:0000256" key="8">
    <source>
        <dbReference type="SAM" id="Phobius"/>
    </source>
</evidence>
<feature type="transmembrane region" description="Helical" evidence="8">
    <location>
        <begin position="181"/>
        <end position="205"/>
    </location>
</feature>
<comment type="subcellular location">
    <subcellularLocation>
        <location evidence="1">Membrane</location>
        <topology evidence="1">Multi-pass membrane protein</topology>
    </subcellularLocation>
</comment>
<feature type="transmembrane region" description="Helical" evidence="8">
    <location>
        <begin position="48"/>
        <end position="71"/>
    </location>
</feature>
<dbReference type="InterPro" id="IPR051359">
    <property type="entry name" value="CaCA_antiporter"/>
</dbReference>
<name>A0A814DFZ3_9BILA</name>
<evidence type="ECO:0000256" key="5">
    <source>
        <dbReference type="ARBA" id="ARBA00022692"/>
    </source>
</evidence>
<organism evidence="10 11">
    <name type="scientific">Adineta steineri</name>
    <dbReference type="NCBI Taxonomy" id="433720"/>
    <lineage>
        <taxon>Eukaryota</taxon>
        <taxon>Metazoa</taxon>
        <taxon>Spiralia</taxon>
        <taxon>Gnathifera</taxon>
        <taxon>Rotifera</taxon>
        <taxon>Eurotatoria</taxon>
        <taxon>Bdelloidea</taxon>
        <taxon>Adinetida</taxon>
        <taxon>Adinetidae</taxon>
        <taxon>Adineta</taxon>
    </lineage>
</organism>
<feature type="transmembrane region" description="Helical" evidence="8">
    <location>
        <begin position="397"/>
        <end position="419"/>
    </location>
</feature>
<sequence>MTADIECRDYRNFPNDTCVFMRTTSDCKLEEGFINYLTFLFCTIGDKLLPLGLTILAAWLFVLFIGLGVTADSYFCPALRVIARVLKLSENIAGVTFLAFGNGAPDIFSAIAAVSSAKGGDVGLAFGALFGAGVFVTTVVAGTICLVTPFRSIQRPLLRDIIFFIIASFAAYVAMYDGKIYLYESLGFIIMYVVYLIVLIGGYFVNRRIKDRRALIQAAHTEAAAKTYGSIQTPEETTVSVDNINIPDESYAQPDVSFALSLRHAFLPRDDMPWAERGKLSKFFSIFKMPVSLLLHFTVPLVDYDKPEHNWNKLLNSFHLLSGPLIVSFLTQLGFIKIKNVFPIWAVVGIVGTILCFAMLILTEHHSKPRYHSGFAFLGFTVSVVWIYSVANEIVNLLTTFGIVFDISNTILGLTFLAWGNSLSDYVSNVVSARQGYPNMGISACYGGPLLNFLMGLGLPFTYVTLKTGAPYAIDKSLLQNVIAYFLFGSLAGTLLFIPLNKFFYSRRFGLVLIAFYVAFLALAILIETHVIG</sequence>
<feature type="transmembrane region" description="Helical" evidence="8">
    <location>
        <begin position="92"/>
        <end position="114"/>
    </location>
</feature>
<evidence type="ECO:0000256" key="2">
    <source>
        <dbReference type="ARBA" id="ARBA00022448"/>
    </source>
</evidence>
<evidence type="ECO:0000313" key="10">
    <source>
        <dbReference type="EMBL" id="CAF0955231.1"/>
    </source>
</evidence>
<feature type="transmembrane region" description="Helical" evidence="8">
    <location>
        <begin position="374"/>
        <end position="391"/>
    </location>
</feature>
<dbReference type="InterPro" id="IPR044880">
    <property type="entry name" value="NCX_ion-bd_dom_sf"/>
</dbReference>
<accession>A0A814DFZ3</accession>
<keyword evidence="2" id="KW-0813">Transport</keyword>
<dbReference type="Gene3D" id="1.20.1420.30">
    <property type="entry name" value="NCX, central ion-binding region"/>
    <property type="match status" value="2"/>
</dbReference>
<dbReference type="GO" id="GO:0016020">
    <property type="term" value="C:membrane"/>
    <property type="evidence" value="ECO:0007669"/>
    <property type="project" value="UniProtKB-SubCell"/>
</dbReference>
<dbReference type="AlphaFoldDB" id="A0A814DFZ3"/>
<proteinExistence type="predicted"/>
<evidence type="ECO:0000256" key="3">
    <source>
        <dbReference type="ARBA" id="ARBA00022449"/>
    </source>
</evidence>
<evidence type="ECO:0000313" key="11">
    <source>
        <dbReference type="Proteomes" id="UP000663860"/>
    </source>
</evidence>
<evidence type="ECO:0000256" key="1">
    <source>
        <dbReference type="ARBA" id="ARBA00004141"/>
    </source>
</evidence>
<keyword evidence="4" id="KW-0109">Calcium transport</keyword>
<feature type="transmembrane region" description="Helical" evidence="8">
    <location>
        <begin position="157"/>
        <end position="175"/>
    </location>
</feature>
<evidence type="ECO:0000256" key="4">
    <source>
        <dbReference type="ARBA" id="ARBA00022568"/>
    </source>
</evidence>